<name>A0A931YD77_9BACT</name>
<sequence length="206" mass="23572">MAEKFRRIKRQQPRFIKKISRRMFWVAGLVLIIVTGIIGWFYFDQTASSQNSSNKTKEVDRTLAAIICRTEECFWLNESGISFNKSGRTAGNLVLNLEDKSGRDLKVGEKILDPAILAELLFIKQHAYEDLGLSLKTGQMDGAVLSDFDFTTKEGWTLKISVNQNAYKTLETLKQSLVEIKKTAPTSGLEYIDLRVPNKVYYKFFR</sequence>
<evidence type="ECO:0000256" key="1">
    <source>
        <dbReference type="SAM" id="Phobius"/>
    </source>
</evidence>
<dbReference type="AlphaFoldDB" id="A0A931YD77"/>
<organism evidence="3 4">
    <name type="scientific">Candidatus Sungiibacteriota bacterium</name>
    <dbReference type="NCBI Taxonomy" id="2750080"/>
    <lineage>
        <taxon>Bacteria</taxon>
        <taxon>Candidatus Sungiibacteriota</taxon>
    </lineage>
</organism>
<dbReference type="EMBL" id="JACOYY010000071">
    <property type="protein sequence ID" value="MBI2052532.1"/>
    <property type="molecule type" value="Genomic_DNA"/>
</dbReference>
<dbReference type="Proteomes" id="UP000709672">
    <property type="component" value="Unassembled WGS sequence"/>
</dbReference>
<keyword evidence="1" id="KW-0472">Membrane</keyword>
<comment type="caution">
    <text evidence="3">The sequence shown here is derived from an EMBL/GenBank/DDBJ whole genome shotgun (WGS) entry which is preliminary data.</text>
</comment>
<dbReference type="Proteomes" id="UP000786662">
    <property type="component" value="Unassembled WGS sequence"/>
</dbReference>
<keyword evidence="1" id="KW-0812">Transmembrane</keyword>
<gene>
    <name evidence="2" type="ORF">HYT38_02535</name>
    <name evidence="3" type="ORF">HYV66_00905</name>
</gene>
<evidence type="ECO:0008006" key="5">
    <source>
        <dbReference type="Google" id="ProtNLM"/>
    </source>
</evidence>
<evidence type="ECO:0000313" key="2">
    <source>
        <dbReference type="EMBL" id="MBI2052532.1"/>
    </source>
</evidence>
<evidence type="ECO:0000313" key="3">
    <source>
        <dbReference type="EMBL" id="MBI2465773.1"/>
    </source>
</evidence>
<evidence type="ECO:0000313" key="4">
    <source>
        <dbReference type="Proteomes" id="UP000709672"/>
    </source>
</evidence>
<protein>
    <recommendedName>
        <fullName evidence="5">POTRA domain-containing protein</fullName>
    </recommendedName>
</protein>
<reference evidence="3" key="1">
    <citation type="submission" date="2020-07" db="EMBL/GenBank/DDBJ databases">
        <title>Huge and variable diversity of episymbiotic CPR bacteria and DPANN archaea in groundwater ecosystems.</title>
        <authorList>
            <person name="He C.Y."/>
            <person name="Keren R."/>
            <person name="Whittaker M."/>
            <person name="Farag I.F."/>
            <person name="Doudna J."/>
            <person name="Cate J.H.D."/>
            <person name="Banfield J.F."/>
        </authorList>
    </citation>
    <scope>NUCLEOTIDE SEQUENCE</scope>
    <source>
        <strain evidence="2">NC_groundwater_191_Ag_S-0.1um_45_8</strain>
        <strain evidence="3">NC_groundwater_418_Ag_B-0.1um_45_10</strain>
    </source>
</reference>
<proteinExistence type="predicted"/>
<feature type="transmembrane region" description="Helical" evidence="1">
    <location>
        <begin position="23"/>
        <end position="43"/>
    </location>
</feature>
<dbReference type="EMBL" id="JACPHQ010000011">
    <property type="protein sequence ID" value="MBI2465773.1"/>
    <property type="molecule type" value="Genomic_DNA"/>
</dbReference>
<keyword evidence="1" id="KW-1133">Transmembrane helix</keyword>
<accession>A0A931YD77</accession>